<accession>C7ZIL8</accession>
<protein>
    <submittedName>
        <fullName evidence="1">Uncharacterized protein</fullName>
    </submittedName>
</protein>
<name>C7ZIL8_FUSV7</name>
<dbReference type="GeneID" id="9674150"/>
<evidence type="ECO:0000313" key="2">
    <source>
        <dbReference type="Proteomes" id="UP000005206"/>
    </source>
</evidence>
<dbReference type="EMBL" id="GG698931">
    <property type="protein sequence ID" value="EEU36111.1"/>
    <property type="molecule type" value="Genomic_DNA"/>
</dbReference>
<proteinExistence type="predicted"/>
<organism evidence="1 2">
    <name type="scientific">Fusarium vanettenii (strain ATCC MYA-4622 / CBS 123669 / FGSC 9596 / NRRL 45880 / 77-13-4)</name>
    <name type="common">Fusarium solani subsp. pisi</name>
    <dbReference type="NCBI Taxonomy" id="660122"/>
    <lineage>
        <taxon>Eukaryota</taxon>
        <taxon>Fungi</taxon>
        <taxon>Dikarya</taxon>
        <taxon>Ascomycota</taxon>
        <taxon>Pezizomycotina</taxon>
        <taxon>Sordariomycetes</taxon>
        <taxon>Hypocreomycetidae</taxon>
        <taxon>Hypocreales</taxon>
        <taxon>Nectriaceae</taxon>
        <taxon>Fusarium</taxon>
        <taxon>Fusarium solani species complex</taxon>
        <taxon>Fusarium vanettenii</taxon>
    </lineage>
</organism>
<keyword evidence="2" id="KW-1185">Reference proteome</keyword>
<dbReference type="AlphaFoldDB" id="C7ZIL8"/>
<dbReference type="KEGG" id="nhe:NECHADRAFT_87189"/>
<dbReference type="VEuPathDB" id="FungiDB:NECHADRAFT_87189"/>
<dbReference type="Proteomes" id="UP000005206">
    <property type="component" value="Chromosome 12"/>
</dbReference>
<sequence length="162" mass="18414">MLTFNDLKVKHINEAEDDVEMRLAKQKDLARGTTPWALMVDCVRGLLDRRVRRDSRSRLSRHSSNVASRLYRVLDTSHEDFWEAHVFDTLQLRPATGFTCAHLGPSPYRDRQAVLHAGPVLASPQSPVLPSSSRHKSAFSFGSVFSDAQDTSDTIRIRWIRV</sequence>
<reference evidence="1 2" key="1">
    <citation type="journal article" date="2009" name="PLoS Genet.">
        <title>The genome of Nectria haematococca: contribution of supernumerary chromosomes to gene expansion.</title>
        <authorList>
            <person name="Coleman J.J."/>
            <person name="Rounsley S.D."/>
            <person name="Rodriguez-Carres M."/>
            <person name="Kuo A."/>
            <person name="Wasmann C.C."/>
            <person name="Grimwood J."/>
            <person name="Schmutz J."/>
            <person name="Taga M."/>
            <person name="White G.J."/>
            <person name="Zhou S."/>
            <person name="Schwartz D.C."/>
            <person name="Freitag M."/>
            <person name="Ma L.J."/>
            <person name="Danchin E.G."/>
            <person name="Henrissat B."/>
            <person name="Coutinho P.M."/>
            <person name="Nelson D.R."/>
            <person name="Straney D."/>
            <person name="Napoli C.A."/>
            <person name="Barker B.M."/>
            <person name="Gribskov M."/>
            <person name="Rep M."/>
            <person name="Kroken S."/>
            <person name="Molnar I."/>
            <person name="Rensing C."/>
            <person name="Kennell J.C."/>
            <person name="Zamora J."/>
            <person name="Farman M.L."/>
            <person name="Selker E.U."/>
            <person name="Salamov A."/>
            <person name="Shapiro H."/>
            <person name="Pangilinan J."/>
            <person name="Lindquist E."/>
            <person name="Lamers C."/>
            <person name="Grigoriev I.V."/>
            <person name="Geiser D.M."/>
            <person name="Covert S.F."/>
            <person name="Temporini E."/>
            <person name="Vanetten H.D."/>
        </authorList>
    </citation>
    <scope>NUCLEOTIDE SEQUENCE [LARGE SCALE GENOMIC DNA]</scope>
    <source>
        <strain evidence="2">ATCC MYA-4622 / CBS 123669 / FGSC 9596 / NRRL 45880 / 77-13-4</strain>
    </source>
</reference>
<dbReference type="InParanoid" id="C7ZIL8"/>
<gene>
    <name evidence="1" type="ORF">NECHADRAFT_87189</name>
</gene>
<dbReference type="RefSeq" id="XP_003041824.1">
    <property type="nucleotide sequence ID" value="XM_003041778.1"/>
</dbReference>
<dbReference type="HOGENOM" id="CLU_1635838_0_0_1"/>
<evidence type="ECO:0000313" key="1">
    <source>
        <dbReference type="EMBL" id="EEU36111.1"/>
    </source>
</evidence>